<dbReference type="EMBL" id="CP029042">
    <property type="protein sequence ID" value="AZS75492.1"/>
    <property type="molecule type" value="Genomic_DNA"/>
</dbReference>
<organism evidence="3 4">
    <name type="scientific">Streptomyces lydicus</name>
    <dbReference type="NCBI Taxonomy" id="47763"/>
    <lineage>
        <taxon>Bacteria</taxon>
        <taxon>Bacillati</taxon>
        <taxon>Actinomycetota</taxon>
        <taxon>Actinomycetes</taxon>
        <taxon>Kitasatosporales</taxon>
        <taxon>Streptomycetaceae</taxon>
        <taxon>Streptomyces</taxon>
    </lineage>
</organism>
<protein>
    <submittedName>
        <fullName evidence="3">Phytanoyl-CoA dioxygenase</fullName>
    </submittedName>
</protein>
<evidence type="ECO:0000313" key="4">
    <source>
        <dbReference type="Proteomes" id="UP000275579"/>
    </source>
</evidence>
<dbReference type="GO" id="GO:0016706">
    <property type="term" value="F:2-oxoglutarate-dependent dioxygenase activity"/>
    <property type="evidence" value="ECO:0007669"/>
    <property type="project" value="UniProtKB-ARBA"/>
</dbReference>
<dbReference type="Pfam" id="PF05721">
    <property type="entry name" value="PhyH"/>
    <property type="match status" value="1"/>
</dbReference>
<dbReference type="Gene3D" id="2.60.120.620">
    <property type="entry name" value="q2cbj1_9rhob like domain"/>
    <property type="match status" value="1"/>
</dbReference>
<sequence>MMLTDEQVTQFIEDGFVKVEQAFPEEAAAECRTILWGETGCAPDDPATWTKPVVRINGHTEEPFRAVANSPRLTAAFDQLVGPGRWAPRNGLGTFPIRFPSATPPGDDGWHLDASFQGDADPGDYFSYRVNVASKGRALLMLFLFSEADENDAPTRIRVGSHFDVGPLLAPYGEDGLTMMEISTRAVPATEHRPIAFATGRPGDVYLCHPFLVHAAQPHHGTRPRFLAQPPLEPVEPYDVEHGTSPVEQAIRRGLGR</sequence>
<dbReference type="SUPFAM" id="SSF51197">
    <property type="entry name" value="Clavaminate synthase-like"/>
    <property type="match status" value="1"/>
</dbReference>
<dbReference type="AlphaFoldDB" id="A0A3Q9KB14"/>
<evidence type="ECO:0000256" key="1">
    <source>
        <dbReference type="SAM" id="MobiDB-lite"/>
    </source>
</evidence>
<gene>
    <name evidence="2" type="ORF">DDE74_35455</name>
    <name evidence="3" type="ORF">DDE74_39560</name>
</gene>
<reference evidence="3 4" key="1">
    <citation type="submission" date="2018-04" db="EMBL/GenBank/DDBJ databases">
        <title>Complete genome sequences of Streptomyces lydicus strain WYEC and characterization of antagonistic properties of biological control agents.</title>
        <authorList>
            <person name="Mariita R.M."/>
            <person name="Sello J.K."/>
        </authorList>
    </citation>
    <scope>NUCLEOTIDE SEQUENCE [LARGE SCALE GENOMIC DNA]</scope>
    <source>
        <strain evidence="3 4">WYEC 108</strain>
    </source>
</reference>
<feature type="region of interest" description="Disordered" evidence="1">
    <location>
        <begin position="236"/>
        <end position="257"/>
    </location>
</feature>
<dbReference type="Proteomes" id="UP000275579">
    <property type="component" value="Chromosome"/>
</dbReference>
<proteinExistence type="predicted"/>
<dbReference type="InterPro" id="IPR008775">
    <property type="entry name" value="Phytyl_CoA_dOase-like"/>
</dbReference>
<dbReference type="EMBL" id="CP029042">
    <property type="protein sequence ID" value="AZS76137.1"/>
    <property type="molecule type" value="Genomic_DNA"/>
</dbReference>
<accession>A0A3Q9KB14</accession>
<evidence type="ECO:0000313" key="2">
    <source>
        <dbReference type="EMBL" id="AZS75492.1"/>
    </source>
</evidence>
<keyword evidence="3" id="KW-0223">Dioxygenase</keyword>
<keyword evidence="3" id="KW-0560">Oxidoreductase</keyword>
<evidence type="ECO:0000313" key="3">
    <source>
        <dbReference type="EMBL" id="AZS76137.1"/>
    </source>
</evidence>
<name>A0A3Q9KB14_9ACTN</name>